<evidence type="ECO:0000313" key="2">
    <source>
        <dbReference type="EMBL" id="CAK0867014.1"/>
    </source>
</evidence>
<accession>A0ABN9V2L9</accession>
<protein>
    <submittedName>
        <fullName evidence="2">Uncharacterized protein</fullName>
    </submittedName>
</protein>
<feature type="transmembrane region" description="Helical" evidence="1">
    <location>
        <begin position="612"/>
        <end position="628"/>
    </location>
</feature>
<sequence length="676" mass="69477">MAQAMDQLGSVAEATTTVIVSEAENVSSSELLDVVATVSGAGEPFATMAAVTAVAAAKGKSKGTSADHSFSQNLMNTMQSSVSMTAATSEVVSSFSNALSAVVGGSATETSADDSAATTAATTMDPDVALQASQLLLTVAGASGSLAESMDVGTASTLLGVVGTLVGSTLGGRSSGARSISNPNSTEELLAENVFSSMNSIGDALIIDAEVGVPSSVSSGSMVLTAMKLDVASMASSGASMAGFSLPATDVSGPLAAASCAASEVGLQVIQWSRSPLAYAGAATTATDSAIQTALAEGRGGEHGRDGHACSSSCWLHAAGGACGGEKARAARTAATGPESCPTSKSNFGRISGINLSPLDMCCSYAAAFTVRSRVGGAFSVHVGTDHAGALAAPRMSLKLLIGMVTTWKLMSSIVTMPDLTYPPARTLLISTHLDTDHLLRWSDKRSAFISVSSDELFSRPLNSWKYVLSLMTVMPAESRPASMLAPVLSDTCTSPPWSGTATASTPLVSAIWTMSFHFRTLSAWLAFCFSTLWLAKIWAIMGFAMATTSFINRLASLNKLDGTQLSTILITVSARSKLYLVVLIMAAFMRVCATCTVEMSSTSMSLVKGLSAKNSFSVVVSFLLAFVSTPRIARTAAVNCEISSAVSFAARRTPYRSILPISARSLSFCSTSFTE</sequence>
<feature type="transmembrane region" description="Helical" evidence="1">
    <location>
        <begin position="579"/>
        <end position="600"/>
    </location>
</feature>
<keyword evidence="1" id="KW-0812">Transmembrane</keyword>
<keyword evidence="3" id="KW-1185">Reference proteome</keyword>
<reference evidence="2" key="1">
    <citation type="submission" date="2023-10" db="EMBL/GenBank/DDBJ databases">
        <authorList>
            <person name="Chen Y."/>
            <person name="Shah S."/>
            <person name="Dougan E. K."/>
            <person name="Thang M."/>
            <person name="Chan C."/>
        </authorList>
    </citation>
    <scope>NUCLEOTIDE SEQUENCE [LARGE SCALE GENOMIC DNA]</scope>
</reference>
<evidence type="ECO:0000256" key="1">
    <source>
        <dbReference type="SAM" id="Phobius"/>
    </source>
</evidence>
<dbReference type="Proteomes" id="UP001189429">
    <property type="component" value="Unassembled WGS sequence"/>
</dbReference>
<organism evidence="2 3">
    <name type="scientific">Prorocentrum cordatum</name>
    <dbReference type="NCBI Taxonomy" id="2364126"/>
    <lineage>
        <taxon>Eukaryota</taxon>
        <taxon>Sar</taxon>
        <taxon>Alveolata</taxon>
        <taxon>Dinophyceae</taxon>
        <taxon>Prorocentrales</taxon>
        <taxon>Prorocentraceae</taxon>
        <taxon>Prorocentrum</taxon>
    </lineage>
</organism>
<proteinExistence type="predicted"/>
<keyword evidence="1" id="KW-1133">Transmembrane helix</keyword>
<name>A0ABN9V2L9_9DINO</name>
<keyword evidence="1" id="KW-0472">Membrane</keyword>
<evidence type="ECO:0000313" key="3">
    <source>
        <dbReference type="Proteomes" id="UP001189429"/>
    </source>
</evidence>
<feature type="transmembrane region" description="Helical" evidence="1">
    <location>
        <begin position="524"/>
        <end position="547"/>
    </location>
</feature>
<comment type="caution">
    <text evidence="2">The sequence shown here is derived from an EMBL/GenBank/DDBJ whole genome shotgun (WGS) entry which is preliminary data.</text>
</comment>
<dbReference type="EMBL" id="CAUYUJ010016601">
    <property type="protein sequence ID" value="CAK0867014.1"/>
    <property type="molecule type" value="Genomic_DNA"/>
</dbReference>
<gene>
    <name evidence="2" type="ORF">PCOR1329_LOCUS54047</name>
</gene>